<dbReference type="Proteomes" id="UP000094526">
    <property type="component" value="Unassembled WGS sequence"/>
</dbReference>
<comment type="caution">
    <text evidence="9">Lacks conserved residue(s) required for the propagation of feature annotation.</text>
</comment>
<keyword evidence="4" id="KW-0964">Secreted</keyword>
<evidence type="ECO:0000256" key="8">
    <source>
        <dbReference type="ARBA" id="ARBA00023288"/>
    </source>
</evidence>
<dbReference type="GO" id="GO:0005576">
    <property type="term" value="C:extracellular region"/>
    <property type="evidence" value="ECO:0007669"/>
    <property type="project" value="UniProtKB-SubCell"/>
</dbReference>
<evidence type="ECO:0000256" key="3">
    <source>
        <dbReference type="ARBA" id="ARBA00010031"/>
    </source>
</evidence>
<name>A0A1C1D1S3_9EURO</name>
<evidence type="ECO:0000256" key="2">
    <source>
        <dbReference type="ARBA" id="ARBA00004613"/>
    </source>
</evidence>
<evidence type="ECO:0000313" key="13">
    <source>
        <dbReference type="EMBL" id="OCT54729.1"/>
    </source>
</evidence>
<feature type="domain" description="CFEM" evidence="12">
    <location>
        <begin position="1"/>
        <end position="111"/>
    </location>
</feature>
<proteinExistence type="inferred from homology"/>
<accession>A0A1C1D1S3</accession>
<sequence length="283" mass="27921">MKSFAAAVPLAAAFFTTSALAWLPSCTWSDCMGSWDGSSCSSSTGWDCLCSNQTAISQLNTCVATSCTNTTDQEAIYGAVAQLCANAGSPVTHSQEATFSATSGGSAWPSQITAGPGFGPGGGWNSDQWSSWISACSTGLPSAPSGWGGQGPWGGPGAWGGRGGGPGGFPGGPGGGWGPWGTKASGIDCDSWTTWTAGWGPFSSWTGTWSGCSTTTNSPIPATITTTVTTDGSTQVITGTTFGIQALAAATTGADSDNAAPSLRGLGACGALVAAILATIVAL</sequence>
<dbReference type="InterPro" id="IPR008427">
    <property type="entry name" value="Extracellular_membr_CFEM_dom"/>
</dbReference>
<feature type="signal peptide" evidence="11">
    <location>
        <begin position="1"/>
        <end position="21"/>
    </location>
</feature>
<evidence type="ECO:0000256" key="9">
    <source>
        <dbReference type="PROSITE-ProRule" id="PRU01356"/>
    </source>
</evidence>
<keyword evidence="14" id="KW-1185">Reference proteome</keyword>
<dbReference type="STRING" id="86049.A0A1C1D1S3"/>
<evidence type="ECO:0000256" key="1">
    <source>
        <dbReference type="ARBA" id="ARBA00004589"/>
    </source>
</evidence>
<dbReference type="OrthoDB" id="3946343at2759"/>
<comment type="subcellular location">
    <subcellularLocation>
        <location evidence="1">Membrane</location>
        <topology evidence="1">Lipid-anchor</topology>
        <topology evidence="1">GPI-anchor</topology>
    </subcellularLocation>
    <subcellularLocation>
        <location evidence="2">Secreted</location>
    </subcellularLocation>
</comment>
<dbReference type="VEuPathDB" id="FungiDB:CLCR_03058"/>
<comment type="caution">
    <text evidence="13">The sequence shown here is derived from an EMBL/GenBank/DDBJ whole genome shotgun (WGS) entry which is preliminary data.</text>
</comment>
<feature type="region of interest" description="Disordered" evidence="10">
    <location>
        <begin position="155"/>
        <end position="176"/>
    </location>
</feature>
<feature type="chain" id="PRO_5008651194" description="CFEM domain-containing protein" evidence="11">
    <location>
        <begin position="22"/>
        <end position="283"/>
    </location>
</feature>
<gene>
    <name evidence="13" type="ORF">CLCR_03058</name>
</gene>
<reference evidence="14" key="1">
    <citation type="submission" date="2015-07" db="EMBL/GenBank/DDBJ databases">
        <authorList>
            <person name="Teixeira M.M."/>
            <person name="Souza R.C."/>
            <person name="Almeida L.G."/>
            <person name="Vicente V.A."/>
            <person name="de Hoog S."/>
            <person name="Bocca A.L."/>
            <person name="de Almeida S.R."/>
            <person name="Vasconcelos A.T."/>
            <person name="Felipe M.S."/>
        </authorList>
    </citation>
    <scope>NUCLEOTIDE SEQUENCE [LARGE SCALE GENOMIC DNA]</scope>
    <source>
        <strain evidence="14">KSF</strain>
    </source>
</reference>
<keyword evidence="8" id="KW-0449">Lipoprotein</keyword>
<keyword evidence="5" id="KW-0472">Membrane</keyword>
<keyword evidence="5" id="KW-0336">GPI-anchor</keyword>
<evidence type="ECO:0000256" key="4">
    <source>
        <dbReference type="ARBA" id="ARBA00022525"/>
    </source>
</evidence>
<dbReference type="GO" id="GO:0098552">
    <property type="term" value="C:side of membrane"/>
    <property type="evidence" value="ECO:0007669"/>
    <property type="project" value="UniProtKB-KW"/>
</dbReference>
<evidence type="ECO:0000256" key="7">
    <source>
        <dbReference type="ARBA" id="ARBA00023157"/>
    </source>
</evidence>
<dbReference type="SMART" id="SM00747">
    <property type="entry name" value="CFEM"/>
    <property type="match status" value="1"/>
</dbReference>
<protein>
    <recommendedName>
        <fullName evidence="12">CFEM domain-containing protein</fullName>
    </recommendedName>
</protein>
<evidence type="ECO:0000256" key="6">
    <source>
        <dbReference type="ARBA" id="ARBA00022729"/>
    </source>
</evidence>
<organism evidence="13 14">
    <name type="scientific">Cladophialophora carrionii</name>
    <dbReference type="NCBI Taxonomy" id="86049"/>
    <lineage>
        <taxon>Eukaryota</taxon>
        <taxon>Fungi</taxon>
        <taxon>Dikarya</taxon>
        <taxon>Ascomycota</taxon>
        <taxon>Pezizomycotina</taxon>
        <taxon>Eurotiomycetes</taxon>
        <taxon>Chaetothyriomycetidae</taxon>
        <taxon>Chaetothyriales</taxon>
        <taxon>Herpotrichiellaceae</taxon>
        <taxon>Cladophialophora</taxon>
    </lineage>
</organism>
<dbReference type="EMBL" id="LGRB01000003">
    <property type="protein sequence ID" value="OCT54729.1"/>
    <property type="molecule type" value="Genomic_DNA"/>
</dbReference>
<evidence type="ECO:0000313" key="14">
    <source>
        <dbReference type="Proteomes" id="UP000094526"/>
    </source>
</evidence>
<evidence type="ECO:0000256" key="10">
    <source>
        <dbReference type="SAM" id="MobiDB-lite"/>
    </source>
</evidence>
<dbReference type="PROSITE" id="PS52012">
    <property type="entry name" value="CFEM"/>
    <property type="match status" value="1"/>
</dbReference>
<dbReference type="Pfam" id="PF05730">
    <property type="entry name" value="CFEM"/>
    <property type="match status" value="1"/>
</dbReference>
<keyword evidence="5" id="KW-0325">Glycoprotein</keyword>
<keyword evidence="6 11" id="KW-0732">Signal</keyword>
<dbReference type="AlphaFoldDB" id="A0A1C1D1S3"/>
<comment type="similarity">
    <text evidence="3">Belongs to the RBT5 family.</text>
</comment>
<dbReference type="VEuPathDB" id="FungiDB:G647_04828"/>
<evidence type="ECO:0000256" key="5">
    <source>
        <dbReference type="ARBA" id="ARBA00022622"/>
    </source>
</evidence>
<dbReference type="eggNOG" id="ENOG502SSKP">
    <property type="taxonomic scope" value="Eukaryota"/>
</dbReference>
<evidence type="ECO:0000259" key="12">
    <source>
        <dbReference type="PROSITE" id="PS52012"/>
    </source>
</evidence>
<evidence type="ECO:0000256" key="11">
    <source>
        <dbReference type="SAM" id="SignalP"/>
    </source>
</evidence>
<keyword evidence="7" id="KW-1015">Disulfide bond</keyword>